<feature type="transmembrane region" description="Helical" evidence="7">
    <location>
        <begin position="21"/>
        <end position="42"/>
    </location>
</feature>
<feature type="transmembrane region" description="Helical" evidence="7">
    <location>
        <begin position="339"/>
        <end position="362"/>
    </location>
</feature>
<sequence length="413" mass="45621">MNVYETIKVALSAIWAHKLRSFLTLLGMIIGVTAVVVIVALIQGFNAYVDEKIANIGAKSYSIYRFDFFKDFRDTDTLAAAQRRNPELTLEDYEYLRARLQLTEQLGARVAPTNSQVKRGTQTLDSVPVWGTTPNIVEIEKTDIADGRYFTEGENEVAARVCFIGADIAEKLFPYEPAVGGEIYIRGIPFRVVGVQARYGYVFGRPPVDSSITIPIRTYIRTFGPPVRNRWLYFIGKAVSDELFNDAVEEARAALRLRRGLRADEEDNFGIVTPDVIMGARDRIFGPIFIVAIAVPSIALVVGGIVIMNIMLVSVTERTKEIGIRKAVGARRRDILKQFLVEAVTLSAIGGAIGVLLAWLLSQIVSLYVFQTRLSLLAISIAIFVSGGIGVMAGIFPAWRAARLDPIESLRAD</sequence>
<reference evidence="10 11" key="1">
    <citation type="submission" date="2013-12" db="EMBL/GenBank/DDBJ databases">
        <authorList>
            <person name="Stott M."/>
        </authorList>
    </citation>
    <scope>NUCLEOTIDE SEQUENCE [LARGE SCALE GENOMIC DNA]</scope>
    <source>
        <strain evidence="10 11">K22</strain>
    </source>
</reference>
<keyword evidence="3 7" id="KW-0812">Transmembrane</keyword>
<reference evidence="10 11" key="2">
    <citation type="submission" date="2015-01" db="EMBL/GenBank/DDBJ databases">
        <title>Complete genome sequence of Pyrinomonas methylaliphatogenes type strain K22T.</title>
        <authorList>
            <person name="Lee K.C.Y."/>
            <person name="Power J.F."/>
            <person name="Dunfield P.F."/>
            <person name="Morgan X.C."/>
            <person name="Huttenhower C."/>
            <person name="Stott M.B."/>
        </authorList>
    </citation>
    <scope>NUCLEOTIDE SEQUENCE [LARGE SCALE GENOMIC DNA]</scope>
    <source>
        <strain evidence="10 11">K22</strain>
    </source>
</reference>
<evidence type="ECO:0000256" key="1">
    <source>
        <dbReference type="ARBA" id="ARBA00004651"/>
    </source>
</evidence>
<keyword evidence="11" id="KW-1185">Reference proteome</keyword>
<evidence type="ECO:0000313" key="11">
    <source>
        <dbReference type="Proteomes" id="UP000031518"/>
    </source>
</evidence>
<dbReference type="GO" id="GO:0005886">
    <property type="term" value="C:plasma membrane"/>
    <property type="evidence" value="ECO:0007669"/>
    <property type="project" value="UniProtKB-SubCell"/>
</dbReference>
<dbReference type="InterPro" id="IPR025857">
    <property type="entry name" value="MacB_PCD"/>
</dbReference>
<accession>A0A0B6X1N1</accession>
<keyword evidence="5 7" id="KW-0472">Membrane</keyword>
<feature type="domain" description="ABC3 transporter permease C-terminal" evidence="8">
    <location>
        <begin position="294"/>
        <end position="406"/>
    </location>
</feature>
<evidence type="ECO:0000259" key="9">
    <source>
        <dbReference type="Pfam" id="PF12704"/>
    </source>
</evidence>
<evidence type="ECO:0000259" key="8">
    <source>
        <dbReference type="Pfam" id="PF02687"/>
    </source>
</evidence>
<evidence type="ECO:0000313" key="10">
    <source>
        <dbReference type="EMBL" id="CDM66907.1"/>
    </source>
</evidence>
<proteinExistence type="inferred from homology"/>
<dbReference type="OrthoDB" id="9770036at2"/>
<feature type="transmembrane region" description="Helical" evidence="7">
    <location>
        <begin position="374"/>
        <end position="399"/>
    </location>
</feature>
<evidence type="ECO:0000256" key="2">
    <source>
        <dbReference type="ARBA" id="ARBA00022475"/>
    </source>
</evidence>
<comment type="similarity">
    <text evidence="6">Belongs to the ABC-4 integral membrane protein family.</text>
</comment>
<dbReference type="STRING" id="454194.PYK22_02948"/>
<dbReference type="AlphaFoldDB" id="A0A0B6X1N1"/>
<feature type="domain" description="MacB-like periplasmic core" evidence="9">
    <location>
        <begin position="21"/>
        <end position="253"/>
    </location>
</feature>
<dbReference type="GO" id="GO:0022857">
    <property type="term" value="F:transmembrane transporter activity"/>
    <property type="evidence" value="ECO:0007669"/>
    <property type="project" value="TreeGrafter"/>
</dbReference>
<dbReference type="RefSeq" id="WP_060635728.1">
    <property type="nucleotide sequence ID" value="NZ_CBXV010000008.1"/>
</dbReference>
<feature type="transmembrane region" description="Helical" evidence="7">
    <location>
        <begin position="284"/>
        <end position="312"/>
    </location>
</feature>
<organism evidence="10 11">
    <name type="scientific">Pyrinomonas methylaliphatogenes</name>
    <dbReference type="NCBI Taxonomy" id="454194"/>
    <lineage>
        <taxon>Bacteria</taxon>
        <taxon>Pseudomonadati</taxon>
        <taxon>Acidobacteriota</taxon>
        <taxon>Blastocatellia</taxon>
        <taxon>Blastocatellales</taxon>
        <taxon>Pyrinomonadaceae</taxon>
        <taxon>Pyrinomonas</taxon>
    </lineage>
</organism>
<dbReference type="Pfam" id="PF12704">
    <property type="entry name" value="MacB_PCD"/>
    <property type="match status" value="1"/>
</dbReference>
<dbReference type="PANTHER" id="PTHR30572:SF4">
    <property type="entry name" value="ABC TRANSPORTER PERMEASE YTRF"/>
    <property type="match status" value="1"/>
</dbReference>
<evidence type="ECO:0000256" key="6">
    <source>
        <dbReference type="ARBA" id="ARBA00038076"/>
    </source>
</evidence>
<evidence type="ECO:0000256" key="4">
    <source>
        <dbReference type="ARBA" id="ARBA00022989"/>
    </source>
</evidence>
<evidence type="ECO:0000256" key="3">
    <source>
        <dbReference type="ARBA" id="ARBA00022692"/>
    </source>
</evidence>
<dbReference type="Pfam" id="PF02687">
    <property type="entry name" value="FtsX"/>
    <property type="match status" value="1"/>
</dbReference>
<gene>
    <name evidence="10" type="ORF">PYK22_02948</name>
</gene>
<keyword evidence="4 7" id="KW-1133">Transmembrane helix</keyword>
<evidence type="ECO:0000256" key="5">
    <source>
        <dbReference type="ARBA" id="ARBA00023136"/>
    </source>
</evidence>
<dbReference type="InterPro" id="IPR050250">
    <property type="entry name" value="Macrolide_Exporter_MacB"/>
</dbReference>
<keyword evidence="2" id="KW-1003">Cell membrane</keyword>
<dbReference type="EMBL" id="CBXV010000008">
    <property type="protein sequence ID" value="CDM66907.1"/>
    <property type="molecule type" value="Genomic_DNA"/>
</dbReference>
<evidence type="ECO:0000256" key="7">
    <source>
        <dbReference type="SAM" id="Phobius"/>
    </source>
</evidence>
<dbReference type="PANTHER" id="PTHR30572">
    <property type="entry name" value="MEMBRANE COMPONENT OF TRANSPORTER-RELATED"/>
    <property type="match status" value="1"/>
</dbReference>
<comment type="subcellular location">
    <subcellularLocation>
        <location evidence="1">Cell membrane</location>
        <topology evidence="1">Multi-pass membrane protein</topology>
    </subcellularLocation>
</comment>
<name>A0A0B6X1N1_9BACT</name>
<dbReference type="Proteomes" id="UP000031518">
    <property type="component" value="Unassembled WGS sequence"/>
</dbReference>
<dbReference type="InterPro" id="IPR003838">
    <property type="entry name" value="ABC3_permease_C"/>
</dbReference>
<protein>
    <submittedName>
        <fullName evidence="10">ABC-type antimicrobial peptide transport system, permease component</fullName>
    </submittedName>
</protein>